<evidence type="ECO:0000313" key="3">
    <source>
        <dbReference type="Proteomes" id="UP001257948"/>
    </source>
</evidence>
<sequence>MRRTLATLVAVTAAALIAVLGASDSGTDARTTTVATATVTDPGWS</sequence>
<keyword evidence="1" id="KW-0732">Signal</keyword>
<evidence type="ECO:0000256" key="1">
    <source>
        <dbReference type="SAM" id="SignalP"/>
    </source>
</evidence>
<name>A0ABU3M612_9ACTN</name>
<dbReference type="EMBL" id="JAVTLL010000041">
    <property type="protein sequence ID" value="MDT7846957.1"/>
    <property type="molecule type" value="Genomic_DNA"/>
</dbReference>
<feature type="chain" id="PRO_5046865450" evidence="1">
    <location>
        <begin position="23"/>
        <end position="45"/>
    </location>
</feature>
<protein>
    <submittedName>
        <fullName evidence="2">Uncharacterized protein</fullName>
    </submittedName>
</protein>
<proteinExistence type="predicted"/>
<comment type="caution">
    <text evidence="2">The sequence shown here is derived from an EMBL/GenBank/DDBJ whole genome shotgun (WGS) entry which is preliminary data.</text>
</comment>
<gene>
    <name evidence="2" type="ORF">RQC66_40195</name>
</gene>
<dbReference type="Proteomes" id="UP001257948">
    <property type="component" value="Unassembled WGS sequence"/>
</dbReference>
<keyword evidence="3" id="KW-1185">Reference proteome</keyword>
<evidence type="ECO:0000313" key="2">
    <source>
        <dbReference type="EMBL" id="MDT7846957.1"/>
    </source>
</evidence>
<accession>A0ABU3M612</accession>
<reference evidence="3" key="1">
    <citation type="submission" date="2023-07" db="EMBL/GenBank/DDBJ databases">
        <title>Draft genome sequence of the endophytic actinobacterium Streptomyces justiciae WPN32, a potential antibiotic producer.</title>
        <authorList>
            <person name="Yasawong M."/>
            <person name="Pana W."/>
            <person name="Ganta P."/>
            <person name="Santapan N."/>
            <person name="Songngamsuk T."/>
            <person name="Phatcharaharikarn M."/>
            <person name="Kerdtoob S."/>
            <person name="Nantapong N."/>
        </authorList>
    </citation>
    <scope>NUCLEOTIDE SEQUENCE [LARGE SCALE GENOMIC DNA]</scope>
    <source>
        <strain evidence="3">WPN32</strain>
    </source>
</reference>
<organism evidence="2 3">
    <name type="scientific">Streptomyces justiciae</name>
    <dbReference type="NCBI Taxonomy" id="2780140"/>
    <lineage>
        <taxon>Bacteria</taxon>
        <taxon>Bacillati</taxon>
        <taxon>Actinomycetota</taxon>
        <taxon>Actinomycetes</taxon>
        <taxon>Kitasatosporales</taxon>
        <taxon>Streptomycetaceae</taxon>
        <taxon>Streptomyces</taxon>
    </lineage>
</organism>
<dbReference type="RefSeq" id="WP_194078615.1">
    <property type="nucleotide sequence ID" value="NZ_JADDXU010000003.1"/>
</dbReference>
<feature type="signal peptide" evidence="1">
    <location>
        <begin position="1"/>
        <end position="22"/>
    </location>
</feature>